<dbReference type="AlphaFoldDB" id="A0A2J0YVI2"/>
<dbReference type="SUPFAM" id="SSF117782">
    <property type="entry name" value="YbjQ-like"/>
    <property type="match status" value="1"/>
</dbReference>
<accession>A0A2J0YVI2</accession>
<name>A0A2J0YVI2_RHIML</name>
<dbReference type="InterPro" id="IPR035439">
    <property type="entry name" value="UPF0145_dom_sf"/>
</dbReference>
<sequence>MAYCKECGAAKPDHKVQLGVCDECFNYSSKKQSSANAANPPIATSNDNIILTTSIDVPNRTIERVVSIIAAEAALGMNVFRDIANNWRDFVGGRSNSAQKSLKEARTACLDELRREASALGADAVIAVDLDYNELSTGGAGILFVAASGTAVKLAPIAPAP</sequence>
<dbReference type="HAMAP" id="MF_00338">
    <property type="entry name" value="UPF0145"/>
    <property type="match status" value="1"/>
</dbReference>
<dbReference type="InterPro" id="IPR002765">
    <property type="entry name" value="UPF0145_YbjQ-like"/>
</dbReference>
<comment type="similarity">
    <text evidence="1 2">Belongs to the UPF0145 family.</text>
</comment>
<dbReference type="EMBL" id="NJGD01000019">
    <property type="protein sequence ID" value="PJR11558.1"/>
    <property type="molecule type" value="Genomic_DNA"/>
</dbReference>
<dbReference type="Pfam" id="PF01906">
    <property type="entry name" value="YbjQ_1"/>
    <property type="match status" value="1"/>
</dbReference>
<evidence type="ECO:0000313" key="3">
    <source>
        <dbReference type="EMBL" id="PJR11558.1"/>
    </source>
</evidence>
<dbReference type="PANTHER" id="PTHR34068">
    <property type="entry name" value="UPF0145 PROTEIN YBJQ"/>
    <property type="match status" value="1"/>
</dbReference>
<organism evidence="3 4">
    <name type="scientific">Rhizobium meliloti</name>
    <name type="common">Ensifer meliloti</name>
    <name type="synonym">Sinorhizobium meliloti</name>
    <dbReference type="NCBI Taxonomy" id="382"/>
    <lineage>
        <taxon>Bacteria</taxon>
        <taxon>Pseudomonadati</taxon>
        <taxon>Pseudomonadota</taxon>
        <taxon>Alphaproteobacteria</taxon>
        <taxon>Hyphomicrobiales</taxon>
        <taxon>Rhizobiaceae</taxon>
        <taxon>Sinorhizobium/Ensifer group</taxon>
        <taxon>Sinorhizobium</taxon>
    </lineage>
</organism>
<dbReference type="PANTHER" id="PTHR34068:SF1">
    <property type="entry name" value="UPF0145 PROTEIN YBJQ"/>
    <property type="match status" value="1"/>
</dbReference>
<evidence type="ECO:0000256" key="2">
    <source>
        <dbReference type="HAMAP-Rule" id="MF_00338"/>
    </source>
</evidence>
<protein>
    <recommendedName>
        <fullName evidence="2">UPF0145 protein CEJ86_27750</fullName>
    </recommendedName>
</protein>
<evidence type="ECO:0000313" key="4">
    <source>
        <dbReference type="Proteomes" id="UP000231987"/>
    </source>
</evidence>
<proteinExistence type="inferred from homology"/>
<reference evidence="3 4" key="1">
    <citation type="submission" date="2017-06" db="EMBL/GenBank/DDBJ databases">
        <title>Ensifer strains isolated from leguminous trees and herbs display diverse denitrification phenotypes with some acting as strong N2O sinks.</title>
        <authorList>
            <person name="Woliy K."/>
            <person name="Mania D."/>
            <person name="Bakken L.R."/>
            <person name="Frostegard A."/>
        </authorList>
    </citation>
    <scope>NUCLEOTIDE SEQUENCE [LARGE SCALE GENOMIC DNA]</scope>
    <source>
        <strain evidence="3 4">AC50a</strain>
    </source>
</reference>
<comment type="caution">
    <text evidence="3">The sequence shown here is derived from an EMBL/GenBank/DDBJ whole genome shotgun (WGS) entry which is preliminary data.</text>
</comment>
<dbReference type="Gene3D" id="3.30.110.70">
    <property type="entry name" value="Hypothetical protein apc22750. Chain B"/>
    <property type="match status" value="1"/>
</dbReference>
<dbReference type="Proteomes" id="UP000231987">
    <property type="component" value="Unassembled WGS sequence"/>
</dbReference>
<gene>
    <name evidence="3" type="ORF">CEJ86_27750</name>
</gene>
<evidence type="ECO:0000256" key="1">
    <source>
        <dbReference type="ARBA" id="ARBA00010751"/>
    </source>
</evidence>